<dbReference type="Proteomes" id="UP000256964">
    <property type="component" value="Unassembled WGS sequence"/>
</dbReference>
<protein>
    <submittedName>
        <fullName evidence="2">Uncharacterized protein</fullName>
    </submittedName>
</protein>
<accession>A0A371CN99</accession>
<gene>
    <name evidence="2" type="ORF">OH76DRAFT_1422932</name>
</gene>
<organism evidence="2 3">
    <name type="scientific">Lentinus brumalis</name>
    <dbReference type="NCBI Taxonomy" id="2498619"/>
    <lineage>
        <taxon>Eukaryota</taxon>
        <taxon>Fungi</taxon>
        <taxon>Dikarya</taxon>
        <taxon>Basidiomycota</taxon>
        <taxon>Agaricomycotina</taxon>
        <taxon>Agaricomycetes</taxon>
        <taxon>Polyporales</taxon>
        <taxon>Polyporaceae</taxon>
        <taxon>Lentinus</taxon>
    </lineage>
</organism>
<dbReference type="EMBL" id="KZ857502">
    <property type="protein sequence ID" value="RDX41778.1"/>
    <property type="molecule type" value="Genomic_DNA"/>
</dbReference>
<evidence type="ECO:0000313" key="2">
    <source>
        <dbReference type="EMBL" id="RDX41778.1"/>
    </source>
</evidence>
<name>A0A371CN99_9APHY</name>
<feature type="region of interest" description="Disordered" evidence="1">
    <location>
        <begin position="137"/>
        <end position="169"/>
    </location>
</feature>
<dbReference type="PROSITE" id="PS50096">
    <property type="entry name" value="IQ"/>
    <property type="match status" value="1"/>
</dbReference>
<keyword evidence="3" id="KW-1185">Reference proteome</keyword>
<dbReference type="AlphaFoldDB" id="A0A371CN99"/>
<proteinExistence type="predicted"/>
<evidence type="ECO:0000256" key="1">
    <source>
        <dbReference type="SAM" id="MobiDB-lite"/>
    </source>
</evidence>
<evidence type="ECO:0000313" key="3">
    <source>
        <dbReference type="Proteomes" id="UP000256964"/>
    </source>
</evidence>
<reference evidence="2 3" key="1">
    <citation type="journal article" date="2018" name="Biotechnol. Biofuels">
        <title>Integrative visual omics of the white-rot fungus Polyporus brumalis exposes the biotechnological potential of its oxidative enzymes for delignifying raw plant biomass.</title>
        <authorList>
            <person name="Miyauchi S."/>
            <person name="Rancon A."/>
            <person name="Drula E."/>
            <person name="Hage H."/>
            <person name="Chaduli D."/>
            <person name="Favel A."/>
            <person name="Grisel S."/>
            <person name="Henrissat B."/>
            <person name="Herpoel-Gimbert I."/>
            <person name="Ruiz-Duenas F.J."/>
            <person name="Chevret D."/>
            <person name="Hainaut M."/>
            <person name="Lin J."/>
            <person name="Wang M."/>
            <person name="Pangilinan J."/>
            <person name="Lipzen A."/>
            <person name="Lesage-Meessen L."/>
            <person name="Navarro D."/>
            <person name="Riley R."/>
            <person name="Grigoriev I.V."/>
            <person name="Zhou S."/>
            <person name="Raouche S."/>
            <person name="Rosso M.N."/>
        </authorList>
    </citation>
    <scope>NUCLEOTIDE SEQUENCE [LARGE SCALE GENOMIC DNA]</scope>
    <source>
        <strain evidence="2 3">BRFM 1820</strain>
    </source>
</reference>
<sequence>MEHPDRFDPYAGLWQDSQWHWFHILNPTGTENSTASELEGPPFRCFLQLLTPSGVFSAFRRLQHAGHIFHAFPPVQGVPPTSYHSSLPHPPPHYTLPPMHPIHVAESWRTAAADAPFPPSSPDPIRDILAQHTCTVKADKGKKRAHKPKEMPAVLKKPSPPQCQRGRASGCQLGSHNYCTEDLDMLLEIIKALQPIGQASWEEVTRNFHAWTKENGRPARMLGLCAPRRSPVEVQTELRSYEVRNETR</sequence>